<dbReference type="Pfam" id="PF13472">
    <property type="entry name" value="Lipase_GDSL_2"/>
    <property type="match status" value="1"/>
</dbReference>
<organism evidence="3 4">
    <name type="scientific">Septoria linicola</name>
    <dbReference type="NCBI Taxonomy" id="215465"/>
    <lineage>
        <taxon>Eukaryota</taxon>
        <taxon>Fungi</taxon>
        <taxon>Dikarya</taxon>
        <taxon>Ascomycota</taxon>
        <taxon>Pezizomycotina</taxon>
        <taxon>Dothideomycetes</taxon>
        <taxon>Dothideomycetidae</taxon>
        <taxon>Mycosphaerellales</taxon>
        <taxon>Mycosphaerellaceae</taxon>
        <taxon>Septoria</taxon>
    </lineage>
</organism>
<gene>
    <name evidence="3" type="ORF">Slin15195_G108140</name>
</gene>
<feature type="chain" id="PRO_5040190158" evidence="1">
    <location>
        <begin position="20"/>
        <end position="267"/>
    </location>
</feature>
<dbReference type="PANTHER" id="PTHR43695">
    <property type="entry name" value="PUTATIVE (AFU_ORTHOLOGUE AFUA_2G17250)-RELATED"/>
    <property type="match status" value="1"/>
</dbReference>
<sequence length="267" mass="29026">MRLSTYLPTASLFAVLATSTPTSPSKDQPPFFLLAGDSTTAIQSTGGGGWGTGFLNTTLLPPSHGLNYGHNGATTVSFRSGGDWATVLSQFPTYQAQNYHVYVTLQFGHNDQKPEKNISIADYKSNLGVFIDEVRSSGGEPILITPLTRRGFDTSVSPPKIIENLSAEREATISVAKIKKTKFIDLNLASTKYCNAIGPEASWKYNLINATSEGDRTHLNAWGSVVFGRMVSDLLVEQYGSKKDGGLERWTRRNETLSELLERGVAA</sequence>
<keyword evidence="4" id="KW-1185">Reference proteome</keyword>
<dbReference type="InterPro" id="IPR013830">
    <property type="entry name" value="SGNH_hydro"/>
</dbReference>
<dbReference type="EMBL" id="CP099427">
    <property type="protein sequence ID" value="USW57495.1"/>
    <property type="molecule type" value="Genomic_DNA"/>
</dbReference>
<name>A0A9Q9ENW9_9PEZI</name>
<dbReference type="InterPro" id="IPR036514">
    <property type="entry name" value="SGNH_hydro_sf"/>
</dbReference>
<evidence type="ECO:0000256" key="1">
    <source>
        <dbReference type="SAM" id="SignalP"/>
    </source>
</evidence>
<evidence type="ECO:0000259" key="2">
    <source>
        <dbReference type="Pfam" id="PF13472"/>
    </source>
</evidence>
<evidence type="ECO:0000313" key="3">
    <source>
        <dbReference type="EMBL" id="USW57495.1"/>
    </source>
</evidence>
<dbReference type="GO" id="GO:0016787">
    <property type="term" value="F:hydrolase activity"/>
    <property type="evidence" value="ECO:0007669"/>
    <property type="project" value="UniProtKB-KW"/>
</dbReference>
<keyword evidence="3" id="KW-0378">Hydrolase</keyword>
<dbReference type="PANTHER" id="PTHR43695:SF2">
    <property type="entry name" value="PUTATIVE (AFU_ORTHOLOGUE AFUA_2G17250)-RELATED"/>
    <property type="match status" value="1"/>
</dbReference>
<feature type="signal peptide" evidence="1">
    <location>
        <begin position="1"/>
        <end position="19"/>
    </location>
</feature>
<protein>
    <submittedName>
        <fullName evidence="3">SGNH hydrolase-type esterase domain, SGNH hydrolase superfamily</fullName>
    </submittedName>
</protein>
<feature type="domain" description="SGNH hydrolase-type esterase" evidence="2">
    <location>
        <begin position="35"/>
        <end position="223"/>
    </location>
</feature>
<accession>A0A9Q9ENW9</accession>
<reference evidence="3" key="1">
    <citation type="submission" date="2022-06" db="EMBL/GenBank/DDBJ databases">
        <title>Complete genome sequences of two strains of the flax pathogen Septoria linicola.</title>
        <authorList>
            <person name="Lapalu N."/>
            <person name="Simon A."/>
            <person name="Demenou B."/>
            <person name="Paumier D."/>
            <person name="Guillot M.-P."/>
            <person name="Gout L."/>
            <person name="Valade R."/>
        </authorList>
    </citation>
    <scope>NUCLEOTIDE SEQUENCE</scope>
    <source>
        <strain evidence="3">SE15195</strain>
    </source>
</reference>
<evidence type="ECO:0000313" key="4">
    <source>
        <dbReference type="Proteomes" id="UP001056384"/>
    </source>
</evidence>
<dbReference type="SUPFAM" id="SSF52266">
    <property type="entry name" value="SGNH hydrolase"/>
    <property type="match status" value="1"/>
</dbReference>
<dbReference type="AlphaFoldDB" id="A0A9Q9ENW9"/>
<keyword evidence="1" id="KW-0732">Signal</keyword>
<dbReference type="Gene3D" id="3.40.50.1110">
    <property type="entry name" value="SGNH hydrolase"/>
    <property type="match status" value="1"/>
</dbReference>
<dbReference type="Proteomes" id="UP001056384">
    <property type="component" value="Chromosome 10"/>
</dbReference>
<dbReference type="InterPro" id="IPR037459">
    <property type="entry name" value="RhgT-like"/>
</dbReference>
<proteinExistence type="predicted"/>